<dbReference type="RefSeq" id="WP_128250120.1">
    <property type="nucleotide sequence ID" value="NZ_CP034951.1"/>
</dbReference>
<dbReference type="GO" id="GO:0004742">
    <property type="term" value="F:dihydrolipoyllysine-residue acetyltransferase activity"/>
    <property type="evidence" value="ECO:0007669"/>
    <property type="project" value="UniProtKB-UniRule"/>
</dbReference>
<dbReference type="InterPro" id="IPR045257">
    <property type="entry name" value="E2/Pdx1"/>
</dbReference>
<protein>
    <recommendedName>
        <fullName evidence="8">Acetyltransferase component of pyruvate dehydrogenase complex</fullName>
        <ecNumber evidence="8">2.3.1.12</ecNumber>
    </recommendedName>
</protein>
<comment type="cofactor">
    <cofactor evidence="8">
        <name>(R)-lipoate</name>
        <dbReference type="ChEBI" id="CHEBI:83088"/>
    </cofactor>
    <text evidence="8">Binds 2 lipoyl cofactors covalently.</text>
</comment>
<dbReference type="GO" id="GO:0006086">
    <property type="term" value="P:pyruvate decarboxylation to acetyl-CoA"/>
    <property type="evidence" value="ECO:0007669"/>
    <property type="project" value="InterPro"/>
</dbReference>
<dbReference type="KEGG" id="aev:EI546_08380"/>
<comment type="subunit">
    <text evidence="2">Forms a 24-polypeptide structural core with octahedral symmetry.</text>
</comment>
<dbReference type="PANTHER" id="PTHR23151">
    <property type="entry name" value="DIHYDROLIPOAMIDE ACETYL/SUCCINYL-TRANSFERASE-RELATED"/>
    <property type="match status" value="1"/>
</dbReference>
<comment type="function">
    <text evidence="6">The pyruvate dehydrogenase complex catalyzes the overall conversion of pyruvate to acetyl-CoA and CO(2). It contains multiple copies of three enzymatic components: pyruvate dehydrogenase (E1), dihydrolipoamide acetyltransferase (E2) and lipoamide dehydrogenase (E3).</text>
</comment>
<sequence>MAEVINMPRLSDTMEEGTVATWLKKVGDTVEEGDILAEIETDKATMEFESFYEGTLLYIGLKEGETAKVDSLLAIIGEKDEDISDLVKGSGDEKSTSDTKKENSKEKEKEDDSESENEEEKSSSDDKDKDKSSDDSEEKSDDDLPEGVEIITMPRLSDTMTEGTVATWLKKEGDKVEEGDILAEIETDKATMEFESFYAGTLLKIAIGEGDSAPVDSVLAIIGPEGTDVSGITGSSKKEKTSEKSKEKEKEEKKDSKEEDKEVVEKKSEKIESKPAKKEESQNKTETSQASSDRRIFASPLAKKLAEEKGIDLRLVQGSAENGRIVKADIENYQPAATAQGYVPVGTESFEEVKNSQMRKTIAKRLAESKFTAPEYYLTVELDMDHAIASREAINSNPDVKISFNDMVIKACAMALRKHPQVNSQWTPEVTKIANHIHIGVAVAVDEGLLVPVLKFADQMSFSQIGAQVKELAGKARNKKIKPEEMEGSTFTVSNLGMFGITEFTSIINQPNSAILSVGAIVQKPVVKNGQIAVGNTMKVTLACDHRTVDGATGAKFLQTLRQYIENPVTMFV</sequence>
<keyword evidence="13" id="KW-1185">Reference proteome</keyword>
<feature type="compositionally biased region" description="Basic and acidic residues" evidence="9">
    <location>
        <begin position="120"/>
        <end position="134"/>
    </location>
</feature>
<feature type="domain" description="Lipoyl-binding" evidence="10">
    <location>
        <begin position="2"/>
        <end position="77"/>
    </location>
</feature>
<dbReference type="PROSITE" id="PS50968">
    <property type="entry name" value="BIOTINYL_LIPOYL"/>
    <property type="match status" value="2"/>
</dbReference>
<dbReference type="FunFam" id="2.40.50.100:FF:000010">
    <property type="entry name" value="Acetyltransferase component of pyruvate dehydrogenase complex"/>
    <property type="match status" value="2"/>
</dbReference>
<organism evidence="12 13">
    <name type="scientific">Aequorivita ciconiae</name>
    <dbReference type="NCBI Taxonomy" id="2494375"/>
    <lineage>
        <taxon>Bacteria</taxon>
        <taxon>Pseudomonadati</taxon>
        <taxon>Bacteroidota</taxon>
        <taxon>Flavobacteriia</taxon>
        <taxon>Flavobacteriales</taxon>
        <taxon>Flavobacteriaceae</taxon>
        <taxon>Aequorivita</taxon>
    </lineage>
</organism>
<dbReference type="Pfam" id="PF00198">
    <property type="entry name" value="2-oxoacid_dh"/>
    <property type="match status" value="1"/>
</dbReference>
<dbReference type="PROSITE" id="PS51826">
    <property type="entry name" value="PSBD"/>
    <property type="match status" value="1"/>
</dbReference>
<evidence type="ECO:0000256" key="9">
    <source>
        <dbReference type="SAM" id="MobiDB-lite"/>
    </source>
</evidence>
<evidence type="ECO:0000256" key="8">
    <source>
        <dbReference type="RuleBase" id="RU361137"/>
    </source>
</evidence>
<dbReference type="InterPro" id="IPR004167">
    <property type="entry name" value="PSBD"/>
</dbReference>
<keyword evidence="3 8" id="KW-0808">Transferase</keyword>
<keyword evidence="4 8" id="KW-0450">Lipoyl</keyword>
<dbReference type="CDD" id="cd06849">
    <property type="entry name" value="lipoyl_domain"/>
    <property type="match status" value="2"/>
</dbReference>
<name>A0A410G3C0_9FLAO</name>
<proteinExistence type="inferred from homology"/>
<dbReference type="SUPFAM" id="SSF47005">
    <property type="entry name" value="Peripheral subunit-binding domain of 2-oxo acid dehydrogenase complex"/>
    <property type="match status" value="1"/>
</dbReference>
<evidence type="ECO:0000256" key="2">
    <source>
        <dbReference type="ARBA" id="ARBA00011484"/>
    </source>
</evidence>
<dbReference type="SUPFAM" id="SSF52777">
    <property type="entry name" value="CoA-dependent acyltransferases"/>
    <property type="match status" value="1"/>
</dbReference>
<feature type="region of interest" description="Disordered" evidence="9">
    <location>
        <begin position="225"/>
        <end position="295"/>
    </location>
</feature>
<accession>A0A410G3C0</accession>
<comment type="catalytic activity">
    <reaction evidence="7 8">
        <text>N(6)-[(R)-dihydrolipoyl]-L-lysyl-[protein] + acetyl-CoA = N(6)-[(R)-S(8)-acetyldihydrolipoyl]-L-lysyl-[protein] + CoA</text>
        <dbReference type="Rhea" id="RHEA:17017"/>
        <dbReference type="Rhea" id="RHEA-COMP:10475"/>
        <dbReference type="Rhea" id="RHEA-COMP:10478"/>
        <dbReference type="ChEBI" id="CHEBI:57287"/>
        <dbReference type="ChEBI" id="CHEBI:57288"/>
        <dbReference type="ChEBI" id="CHEBI:83100"/>
        <dbReference type="ChEBI" id="CHEBI:83111"/>
        <dbReference type="EC" id="2.3.1.12"/>
    </reaction>
</comment>
<dbReference type="InterPro" id="IPR006257">
    <property type="entry name" value="LAT1"/>
</dbReference>
<feature type="compositionally biased region" description="Acidic residues" evidence="9">
    <location>
        <begin position="135"/>
        <end position="146"/>
    </location>
</feature>
<feature type="domain" description="Peripheral subunit-binding (PSBD)" evidence="11">
    <location>
        <begin position="297"/>
        <end position="334"/>
    </location>
</feature>
<dbReference type="SUPFAM" id="SSF51230">
    <property type="entry name" value="Single hybrid motif"/>
    <property type="match status" value="2"/>
</dbReference>
<dbReference type="Pfam" id="PF02817">
    <property type="entry name" value="E3_binding"/>
    <property type="match status" value="1"/>
</dbReference>
<feature type="region of interest" description="Disordered" evidence="9">
    <location>
        <begin position="85"/>
        <end position="152"/>
    </location>
</feature>
<dbReference type="InterPro" id="IPR011053">
    <property type="entry name" value="Single_hybrid_motif"/>
</dbReference>
<keyword evidence="12" id="KW-0670">Pyruvate</keyword>
<evidence type="ECO:0000256" key="1">
    <source>
        <dbReference type="ARBA" id="ARBA00007317"/>
    </source>
</evidence>
<reference evidence="12 13" key="1">
    <citation type="submission" date="2019-01" db="EMBL/GenBank/DDBJ databases">
        <title>Complete genome sequencing of Aequorivita sp. H23M31.</title>
        <authorList>
            <person name="Bae J.-W."/>
        </authorList>
    </citation>
    <scope>NUCLEOTIDE SEQUENCE [LARGE SCALE GENOMIC DNA]</scope>
    <source>
        <strain evidence="12 13">H23M31</strain>
    </source>
</reference>
<feature type="compositionally biased region" description="Basic and acidic residues" evidence="9">
    <location>
        <begin position="236"/>
        <end position="283"/>
    </location>
</feature>
<dbReference type="GO" id="GO:0045254">
    <property type="term" value="C:pyruvate dehydrogenase complex"/>
    <property type="evidence" value="ECO:0007669"/>
    <property type="project" value="UniProtKB-UniRule"/>
</dbReference>
<evidence type="ECO:0000256" key="5">
    <source>
        <dbReference type="ARBA" id="ARBA00023315"/>
    </source>
</evidence>
<gene>
    <name evidence="12" type="ORF">EI546_08380</name>
</gene>
<dbReference type="EC" id="2.3.1.12" evidence="8"/>
<evidence type="ECO:0000313" key="12">
    <source>
        <dbReference type="EMBL" id="QAA81739.1"/>
    </source>
</evidence>
<dbReference type="InterPro" id="IPR001078">
    <property type="entry name" value="2-oxoacid_DH_actylTfrase"/>
</dbReference>
<dbReference type="PANTHER" id="PTHR23151:SF90">
    <property type="entry name" value="DIHYDROLIPOYLLYSINE-RESIDUE ACETYLTRANSFERASE COMPONENT OF PYRUVATE DEHYDROGENASE COMPLEX, MITOCHONDRIAL-RELATED"/>
    <property type="match status" value="1"/>
</dbReference>
<evidence type="ECO:0000259" key="11">
    <source>
        <dbReference type="PROSITE" id="PS51826"/>
    </source>
</evidence>
<dbReference type="AlphaFoldDB" id="A0A410G3C0"/>
<dbReference type="Gene3D" id="3.30.559.10">
    <property type="entry name" value="Chloramphenicol acetyltransferase-like domain"/>
    <property type="match status" value="1"/>
</dbReference>
<evidence type="ECO:0000256" key="3">
    <source>
        <dbReference type="ARBA" id="ARBA00022679"/>
    </source>
</evidence>
<evidence type="ECO:0000313" key="13">
    <source>
        <dbReference type="Proteomes" id="UP000285517"/>
    </source>
</evidence>
<evidence type="ECO:0000256" key="4">
    <source>
        <dbReference type="ARBA" id="ARBA00022823"/>
    </source>
</evidence>
<dbReference type="InterPro" id="IPR003016">
    <property type="entry name" value="2-oxoA_DH_lipoyl-BS"/>
</dbReference>
<dbReference type="OrthoDB" id="9805770at2"/>
<dbReference type="InterPro" id="IPR036625">
    <property type="entry name" value="E3-bd_dom_sf"/>
</dbReference>
<dbReference type="Proteomes" id="UP000285517">
    <property type="component" value="Chromosome"/>
</dbReference>
<evidence type="ECO:0000256" key="6">
    <source>
        <dbReference type="ARBA" id="ARBA00025211"/>
    </source>
</evidence>
<comment type="similarity">
    <text evidence="1 8">Belongs to the 2-oxoacid dehydrogenase family.</text>
</comment>
<dbReference type="Pfam" id="PF00364">
    <property type="entry name" value="Biotin_lipoyl"/>
    <property type="match status" value="2"/>
</dbReference>
<dbReference type="NCBIfam" id="TIGR01349">
    <property type="entry name" value="PDHac_trf_mito"/>
    <property type="match status" value="1"/>
</dbReference>
<dbReference type="Gene3D" id="2.40.50.100">
    <property type="match status" value="2"/>
</dbReference>
<dbReference type="PROSITE" id="PS00189">
    <property type="entry name" value="LIPOYL"/>
    <property type="match status" value="2"/>
</dbReference>
<evidence type="ECO:0000256" key="7">
    <source>
        <dbReference type="ARBA" id="ARBA00048370"/>
    </source>
</evidence>
<keyword evidence="5 8" id="KW-0012">Acyltransferase</keyword>
<dbReference type="Gene3D" id="4.10.320.10">
    <property type="entry name" value="E3-binding domain"/>
    <property type="match status" value="1"/>
</dbReference>
<dbReference type="EMBL" id="CP034951">
    <property type="protein sequence ID" value="QAA81739.1"/>
    <property type="molecule type" value="Genomic_DNA"/>
</dbReference>
<dbReference type="InterPro" id="IPR000089">
    <property type="entry name" value="Biotin_lipoyl"/>
</dbReference>
<feature type="domain" description="Lipoyl-binding" evidence="10">
    <location>
        <begin position="148"/>
        <end position="223"/>
    </location>
</feature>
<dbReference type="InterPro" id="IPR023213">
    <property type="entry name" value="CAT-like_dom_sf"/>
</dbReference>
<feature type="compositionally biased region" description="Basic and acidic residues" evidence="9">
    <location>
        <begin position="90"/>
        <end position="110"/>
    </location>
</feature>
<evidence type="ECO:0000259" key="10">
    <source>
        <dbReference type="PROSITE" id="PS50968"/>
    </source>
</evidence>